<gene>
    <name evidence="2" type="ORF">H5410_027287</name>
</gene>
<comment type="caution">
    <text evidence="2">The sequence shown here is derived from an EMBL/GenBank/DDBJ whole genome shotgun (WGS) entry which is preliminary data.</text>
</comment>
<dbReference type="EMBL" id="JACXVP010000005">
    <property type="protein sequence ID" value="KAG5605795.1"/>
    <property type="molecule type" value="Genomic_DNA"/>
</dbReference>
<protein>
    <recommendedName>
        <fullName evidence="4">Polyprotein protein</fullName>
    </recommendedName>
</protein>
<feature type="region of interest" description="Disordered" evidence="1">
    <location>
        <begin position="74"/>
        <end position="141"/>
    </location>
</feature>
<reference evidence="2 3" key="1">
    <citation type="submission" date="2020-09" db="EMBL/GenBank/DDBJ databases">
        <title>De no assembly of potato wild relative species, Solanum commersonii.</title>
        <authorList>
            <person name="Cho K."/>
        </authorList>
    </citation>
    <scope>NUCLEOTIDE SEQUENCE [LARGE SCALE GENOMIC DNA]</scope>
    <source>
        <strain evidence="2">LZ3.2</strain>
        <tissue evidence="2">Leaf</tissue>
    </source>
</reference>
<sequence length="203" mass="21909">MAMKAKQIDTSLSFLVLIKKLCRRAGVPPNDTRDIEITLSSSTDIQCIEAEYTREEADRRRVALTDTFPEVDVDSIPTEASLSTPASGPSSTFAPSSSSLALDDVDAPETTGITLDTTSDAHRDEPAVEESDTETDKEQIGVQEENILRYFLDLARTVVQTSLTKTSMAVSSGVVVYEVTPGTDAQIQTDAPGTDAQTYRANV</sequence>
<proteinExistence type="predicted"/>
<evidence type="ECO:0000256" key="1">
    <source>
        <dbReference type="SAM" id="MobiDB-lite"/>
    </source>
</evidence>
<accession>A0A9J5YYN3</accession>
<evidence type="ECO:0000313" key="3">
    <source>
        <dbReference type="Proteomes" id="UP000824120"/>
    </source>
</evidence>
<organism evidence="2 3">
    <name type="scientific">Solanum commersonii</name>
    <name type="common">Commerson's wild potato</name>
    <name type="synonym">Commerson's nightshade</name>
    <dbReference type="NCBI Taxonomy" id="4109"/>
    <lineage>
        <taxon>Eukaryota</taxon>
        <taxon>Viridiplantae</taxon>
        <taxon>Streptophyta</taxon>
        <taxon>Embryophyta</taxon>
        <taxon>Tracheophyta</taxon>
        <taxon>Spermatophyta</taxon>
        <taxon>Magnoliopsida</taxon>
        <taxon>eudicotyledons</taxon>
        <taxon>Gunneridae</taxon>
        <taxon>Pentapetalae</taxon>
        <taxon>asterids</taxon>
        <taxon>lamiids</taxon>
        <taxon>Solanales</taxon>
        <taxon>Solanaceae</taxon>
        <taxon>Solanoideae</taxon>
        <taxon>Solaneae</taxon>
        <taxon>Solanum</taxon>
    </lineage>
</organism>
<dbReference type="AlphaFoldDB" id="A0A9J5YYN3"/>
<keyword evidence="3" id="KW-1185">Reference proteome</keyword>
<evidence type="ECO:0000313" key="2">
    <source>
        <dbReference type="EMBL" id="KAG5605795.1"/>
    </source>
</evidence>
<evidence type="ECO:0008006" key="4">
    <source>
        <dbReference type="Google" id="ProtNLM"/>
    </source>
</evidence>
<feature type="compositionally biased region" description="Low complexity" evidence="1">
    <location>
        <begin position="83"/>
        <end position="102"/>
    </location>
</feature>
<dbReference type="Proteomes" id="UP000824120">
    <property type="component" value="Chromosome 5"/>
</dbReference>
<name>A0A9J5YYN3_SOLCO</name>